<name>A0AAV1EC89_OLDCO</name>
<reference evidence="2" key="1">
    <citation type="submission" date="2023-03" db="EMBL/GenBank/DDBJ databases">
        <authorList>
            <person name="Julca I."/>
        </authorList>
    </citation>
    <scope>NUCLEOTIDE SEQUENCE</scope>
</reference>
<feature type="region of interest" description="Disordered" evidence="1">
    <location>
        <begin position="20"/>
        <end position="41"/>
    </location>
</feature>
<dbReference type="Proteomes" id="UP001161247">
    <property type="component" value="Chromosome 9"/>
</dbReference>
<dbReference type="AlphaFoldDB" id="A0AAV1EC89"/>
<sequence length="209" mass="23756">MRGRGRRYRPRPWEFKRKGDTLHNQKSKITEDPKGAESNSQQVIARRYSNFIALELDMVSIATCHGSTRIFDVGLIGGQSVVVFQDDEWKDFYDYYCGAKRCERVLFTYKGPYSFAASVFDGNGMELFGLDGMSDLGTSDDDLPCTFLPTIKHNNFESVFDDDVLLTGKLPIPSSFVHWHTLQNKTAASVTYRDTHVMMELEPDGDDIL</sequence>
<dbReference type="EMBL" id="OX459126">
    <property type="protein sequence ID" value="CAI9117303.1"/>
    <property type="molecule type" value="Genomic_DNA"/>
</dbReference>
<proteinExistence type="predicted"/>
<evidence type="ECO:0000313" key="3">
    <source>
        <dbReference type="Proteomes" id="UP001161247"/>
    </source>
</evidence>
<protein>
    <submittedName>
        <fullName evidence="2">OLC1v1018674C1</fullName>
    </submittedName>
</protein>
<accession>A0AAV1EC89</accession>
<evidence type="ECO:0000256" key="1">
    <source>
        <dbReference type="SAM" id="MobiDB-lite"/>
    </source>
</evidence>
<feature type="compositionally biased region" description="Basic and acidic residues" evidence="1">
    <location>
        <begin position="20"/>
        <end position="35"/>
    </location>
</feature>
<gene>
    <name evidence="2" type="ORF">OLC1_LOCUS23387</name>
</gene>
<evidence type="ECO:0000313" key="2">
    <source>
        <dbReference type="EMBL" id="CAI9117303.1"/>
    </source>
</evidence>
<organism evidence="2 3">
    <name type="scientific">Oldenlandia corymbosa var. corymbosa</name>
    <dbReference type="NCBI Taxonomy" id="529605"/>
    <lineage>
        <taxon>Eukaryota</taxon>
        <taxon>Viridiplantae</taxon>
        <taxon>Streptophyta</taxon>
        <taxon>Embryophyta</taxon>
        <taxon>Tracheophyta</taxon>
        <taxon>Spermatophyta</taxon>
        <taxon>Magnoliopsida</taxon>
        <taxon>eudicotyledons</taxon>
        <taxon>Gunneridae</taxon>
        <taxon>Pentapetalae</taxon>
        <taxon>asterids</taxon>
        <taxon>lamiids</taxon>
        <taxon>Gentianales</taxon>
        <taxon>Rubiaceae</taxon>
        <taxon>Rubioideae</taxon>
        <taxon>Spermacoceae</taxon>
        <taxon>Hedyotis-Oldenlandia complex</taxon>
        <taxon>Oldenlandia</taxon>
    </lineage>
</organism>
<keyword evidence="3" id="KW-1185">Reference proteome</keyword>